<dbReference type="Gene3D" id="2.30.42.10">
    <property type="match status" value="1"/>
</dbReference>
<dbReference type="Pfam" id="PF03572">
    <property type="entry name" value="Peptidase_S41"/>
    <property type="match status" value="1"/>
</dbReference>
<protein>
    <submittedName>
        <fullName evidence="7">Carboxyl-terminal protease</fullName>
        <ecNumber evidence="7">3.4.21.102</ecNumber>
    </submittedName>
</protein>
<dbReference type="PANTHER" id="PTHR32060">
    <property type="entry name" value="TAIL-SPECIFIC PROTEASE"/>
    <property type="match status" value="1"/>
</dbReference>
<evidence type="ECO:0000256" key="1">
    <source>
        <dbReference type="ARBA" id="ARBA00009179"/>
    </source>
</evidence>
<sequence length="451" mass="49465">MGQQRLVTVLAISLWGVFSNSYISAGIASPAEENSAQAKEEPLPLEQLRNFSDIFARIKSDYVEEVSDKELLESAIRGMLAGLDPHSNYLNTEEYQELKIGTTGQFGGLGIQVGIEGGFVKVISPIDDTPAYRAGIEAGDLIIRLDDKSVKDMTLNNAVKAMRGKAGTEIELSIIREGRDEPIKFKLKRAIIKVKSVKSYLIEPGFAYVRISTFQSKTASHLKNAIEALIEKNKSPLDGLILDLRNNPGGVLNASADVSDLFIEQGKLVYTKGRVEDSYFEFNAKPGDILNKAPMVVLINGGSASASEIVAGALQDHKRAVIMGEKSFGKGSVQTIQELRDGGAVKFTTARYFTPNGRSIQAEGIVPDIFIKNVEITERRKSAFEQVKEADLEGHISNPQEKSAKKTSKDKSKTSQDREMKQLFEKDYKINEALNLLKGIHILSLNKNAGK</sequence>
<dbReference type="InterPro" id="IPR036034">
    <property type="entry name" value="PDZ_sf"/>
</dbReference>
<name>A0A3B0XQF3_9ZZZZ</name>
<dbReference type="InterPro" id="IPR001478">
    <property type="entry name" value="PDZ"/>
</dbReference>
<dbReference type="PROSITE" id="PS50106">
    <property type="entry name" value="PDZ"/>
    <property type="match status" value="1"/>
</dbReference>
<evidence type="ECO:0000256" key="4">
    <source>
        <dbReference type="ARBA" id="ARBA00022825"/>
    </source>
</evidence>
<dbReference type="SUPFAM" id="SSF50156">
    <property type="entry name" value="PDZ domain-like"/>
    <property type="match status" value="1"/>
</dbReference>
<dbReference type="AlphaFoldDB" id="A0A3B0XQF3"/>
<evidence type="ECO:0000313" key="7">
    <source>
        <dbReference type="EMBL" id="VAW64109.1"/>
    </source>
</evidence>
<dbReference type="InterPro" id="IPR029045">
    <property type="entry name" value="ClpP/crotonase-like_dom_sf"/>
</dbReference>
<dbReference type="FunFam" id="2.30.42.10:FF:000063">
    <property type="entry name" value="Peptidase, S41 family"/>
    <property type="match status" value="1"/>
</dbReference>
<evidence type="ECO:0000256" key="2">
    <source>
        <dbReference type="ARBA" id="ARBA00022670"/>
    </source>
</evidence>
<keyword evidence="2 7" id="KW-0645">Protease</keyword>
<organism evidence="7">
    <name type="scientific">hydrothermal vent metagenome</name>
    <dbReference type="NCBI Taxonomy" id="652676"/>
    <lineage>
        <taxon>unclassified sequences</taxon>
        <taxon>metagenomes</taxon>
        <taxon>ecological metagenomes</taxon>
    </lineage>
</organism>
<feature type="region of interest" description="Disordered" evidence="5">
    <location>
        <begin position="388"/>
        <end position="420"/>
    </location>
</feature>
<dbReference type="NCBIfam" id="TIGR00225">
    <property type="entry name" value="prc"/>
    <property type="match status" value="1"/>
</dbReference>
<feature type="compositionally biased region" description="Basic and acidic residues" evidence="5">
    <location>
        <begin position="402"/>
        <end position="420"/>
    </location>
</feature>
<dbReference type="Pfam" id="PF13180">
    <property type="entry name" value="PDZ_2"/>
    <property type="match status" value="1"/>
</dbReference>
<proteinExistence type="inferred from homology"/>
<keyword evidence="4" id="KW-0720">Serine protease</keyword>
<dbReference type="SMART" id="SM00245">
    <property type="entry name" value="TSPc"/>
    <property type="match status" value="1"/>
</dbReference>
<keyword evidence="3 7" id="KW-0378">Hydrolase</keyword>
<dbReference type="GO" id="GO:0004252">
    <property type="term" value="F:serine-type endopeptidase activity"/>
    <property type="evidence" value="ECO:0007669"/>
    <property type="project" value="UniProtKB-EC"/>
</dbReference>
<evidence type="ECO:0000256" key="5">
    <source>
        <dbReference type="SAM" id="MobiDB-lite"/>
    </source>
</evidence>
<dbReference type="EC" id="3.4.21.102" evidence="7"/>
<dbReference type="Gene3D" id="3.30.750.44">
    <property type="match status" value="1"/>
</dbReference>
<dbReference type="GO" id="GO:0006508">
    <property type="term" value="P:proteolysis"/>
    <property type="evidence" value="ECO:0007669"/>
    <property type="project" value="UniProtKB-KW"/>
</dbReference>
<evidence type="ECO:0000256" key="3">
    <source>
        <dbReference type="ARBA" id="ARBA00022801"/>
    </source>
</evidence>
<dbReference type="InterPro" id="IPR055210">
    <property type="entry name" value="CtpA/B_N"/>
</dbReference>
<dbReference type="CDD" id="cd07560">
    <property type="entry name" value="Peptidase_S41_CPP"/>
    <property type="match status" value="1"/>
</dbReference>
<dbReference type="GO" id="GO:0030288">
    <property type="term" value="C:outer membrane-bounded periplasmic space"/>
    <property type="evidence" value="ECO:0007669"/>
    <property type="project" value="TreeGrafter"/>
</dbReference>
<feature type="domain" description="PDZ" evidence="6">
    <location>
        <begin position="95"/>
        <end position="163"/>
    </location>
</feature>
<evidence type="ECO:0000259" key="6">
    <source>
        <dbReference type="PROSITE" id="PS50106"/>
    </source>
</evidence>
<comment type="similarity">
    <text evidence="1">Belongs to the peptidase S41A family.</text>
</comment>
<accession>A0A3B0XQF3</accession>
<dbReference type="Pfam" id="PF22694">
    <property type="entry name" value="CtpB_N-like"/>
    <property type="match status" value="1"/>
</dbReference>
<dbReference type="Gene3D" id="3.90.226.10">
    <property type="entry name" value="2-enoyl-CoA Hydratase, Chain A, domain 1"/>
    <property type="match status" value="1"/>
</dbReference>
<dbReference type="EMBL" id="UOFG01000224">
    <property type="protein sequence ID" value="VAW64109.1"/>
    <property type="molecule type" value="Genomic_DNA"/>
</dbReference>
<reference evidence="7" key="1">
    <citation type="submission" date="2018-06" db="EMBL/GenBank/DDBJ databases">
        <authorList>
            <person name="Zhirakovskaya E."/>
        </authorList>
    </citation>
    <scope>NUCLEOTIDE SEQUENCE</scope>
</reference>
<dbReference type="CDD" id="cd06782">
    <property type="entry name" value="cpPDZ_CPP-like"/>
    <property type="match status" value="1"/>
</dbReference>
<dbReference type="SUPFAM" id="SSF52096">
    <property type="entry name" value="ClpP/crotonase"/>
    <property type="match status" value="1"/>
</dbReference>
<dbReference type="SMART" id="SM00228">
    <property type="entry name" value="PDZ"/>
    <property type="match status" value="1"/>
</dbReference>
<dbReference type="FunFam" id="3.90.226.10:FF:000029">
    <property type="entry name" value="Peptidase, S41 family"/>
    <property type="match status" value="1"/>
</dbReference>
<dbReference type="InterPro" id="IPR004447">
    <property type="entry name" value="Peptidase_S41A"/>
</dbReference>
<dbReference type="GO" id="GO:0007165">
    <property type="term" value="P:signal transduction"/>
    <property type="evidence" value="ECO:0007669"/>
    <property type="project" value="TreeGrafter"/>
</dbReference>
<gene>
    <name evidence="7" type="ORF">MNBD_GAMMA11-3096</name>
</gene>
<dbReference type="PANTHER" id="PTHR32060:SF30">
    <property type="entry name" value="CARBOXY-TERMINAL PROCESSING PROTEASE CTPA"/>
    <property type="match status" value="1"/>
</dbReference>
<dbReference type="InterPro" id="IPR005151">
    <property type="entry name" value="Tail-specific_protease"/>
</dbReference>